<comment type="caution">
    <text evidence="2">The sequence shown here is derived from an EMBL/GenBank/DDBJ whole genome shotgun (WGS) entry which is preliminary data.</text>
</comment>
<organism evidence="2 3">
    <name type="scientific">Pseudomonas amygdali pv. tabaci</name>
    <name type="common">Pseudomonas syringae pv. tabaci</name>
    <dbReference type="NCBI Taxonomy" id="322"/>
    <lineage>
        <taxon>Bacteria</taxon>
        <taxon>Pseudomonadati</taxon>
        <taxon>Pseudomonadota</taxon>
        <taxon>Gammaproteobacteria</taxon>
        <taxon>Pseudomonadales</taxon>
        <taxon>Pseudomonadaceae</taxon>
        <taxon>Pseudomonas</taxon>
        <taxon>Pseudomonas amygdali</taxon>
    </lineage>
</organism>
<accession>A0A3M6GDT0</accession>
<dbReference type="Proteomes" id="UP000271531">
    <property type="component" value="Unassembled WGS sequence"/>
</dbReference>
<dbReference type="EMBL" id="RBVA01000785">
    <property type="protein sequence ID" value="RMV90604.1"/>
    <property type="molecule type" value="Genomic_DNA"/>
</dbReference>
<evidence type="ECO:0000313" key="2">
    <source>
        <dbReference type="EMBL" id="RMV90604.1"/>
    </source>
</evidence>
<dbReference type="AlphaFoldDB" id="A0A3M6GDT0"/>
<reference evidence="2 3" key="1">
    <citation type="submission" date="2018-08" db="EMBL/GenBank/DDBJ databases">
        <title>Recombination of ecologically and evolutionarily significant loci maintains genetic cohesion in the Pseudomonas syringae species complex.</title>
        <authorList>
            <person name="Dillon M."/>
            <person name="Thakur S."/>
            <person name="Almeida R.N.D."/>
            <person name="Weir B.S."/>
            <person name="Guttman D.S."/>
        </authorList>
    </citation>
    <scope>NUCLEOTIDE SEQUENCE [LARGE SCALE GENOMIC DNA]</scope>
    <source>
        <strain evidence="2 3">ICMP 4525</strain>
    </source>
</reference>
<protein>
    <submittedName>
        <fullName evidence="2">Uncharacterized protein</fullName>
    </submittedName>
</protein>
<name>A0A3M6GDT0_PSEAJ</name>
<sequence length="290" mass="32196">MHSEKDFHEAVAALKIKLEAHHGDFITGSKVGEILIDQCKFRLKNLDQPKLTLSQLIKHHLSDTLTAYSSQGGDTLYFVGRGAQPLMAQPEYRFWTAFAKADEQCLLAVRESDSEPVIVEGGASSAGLKVLPKVTLSDIEAIKASFVDAYVVEPGQSPLPSADIPYLQWVADLRASSYQQMSAWSLYRIKHIKQLFKDRLSDLGVQETDQARLERFLSESQRTKIRPATAARDDQEAHSVTLTHGTRNPRNPDQVFRDAVVAVISQLSMSELRELKLPAGLLSDALQVGQ</sequence>
<proteinExistence type="predicted"/>
<evidence type="ECO:0000313" key="3">
    <source>
        <dbReference type="Proteomes" id="UP000271531"/>
    </source>
</evidence>
<feature type="region of interest" description="Disordered" evidence="1">
    <location>
        <begin position="226"/>
        <end position="252"/>
    </location>
</feature>
<evidence type="ECO:0000256" key="1">
    <source>
        <dbReference type="SAM" id="MobiDB-lite"/>
    </source>
</evidence>
<gene>
    <name evidence="2" type="ORF">ALP03_200226</name>
</gene>
<dbReference type="RefSeq" id="WP_117140580.1">
    <property type="nucleotide sequence ID" value="NZ_QPCR01000027.1"/>
</dbReference>
<feature type="compositionally biased region" description="Polar residues" evidence="1">
    <location>
        <begin position="238"/>
        <end position="251"/>
    </location>
</feature>